<proteinExistence type="predicted"/>
<accession>A0ABN9UK61</accession>
<reference evidence="2" key="1">
    <citation type="submission" date="2023-10" db="EMBL/GenBank/DDBJ databases">
        <authorList>
            <person name="Chen Y."/>
            <person name="Shah S."/>
            <person name="Dougan E. K."/>
            <person name="Thang M."/>
            <person name="Chan C."/>
        </authorList>
    </citation>
    <scope>NUCLEOTIDE SEQUENCE [LARGE SCALE GENOMIC DNA]</scope>
</reference>
<feature type="region of interest" description="Disordered" evidence="1">
    <location>
        <begin position="1"/>
        <end position="28"/>
    </location>
</feature>
<dbReference type="EMBL" id="CAUYUJ010015902">
    <property type="protein sequence ID" value="CAK0859432.1"/>
    <property type="molecule type" value="Genomic_DNA"/>
</dbReference>
<evidence type="ECO:0008006" key="4">
    <source>
        <dbReference type="Google" id="ProtNLM"/>
    </source>
</evidence>
<keyword evidence="3" id="KW-1185">Reference proteome</keyword>
<gene>
    <name evidence="2" type="ORF">PCOR1329_LOCUS48805</name>
</gene>
<organism evidence="2 3">
    <name type="scientific">Prorocentrum cordatum</name>
    <dbReference type="NCBI Taxonomy" id="2364126"/>
    <lineage>
        <taxon>Eukaryota</taxon>
        <taxon>Sar</taxon>
        <taxon>Alveolata</taxon>
        <taxon>Dinophyceae</taxon>
        <taxon>Prorocentrales</taxon>
        <taxon>Prorocentraceae</taxon>
        <taxon>Prorocentrum</taxon>
    </lineage>
</organism>
<evidence type="ECO:0000313" key="2">
    <source>
        <dbReference type="EMBL" id="CAK0859432.1"/>
    </source>
</evidence>
<sequence length="285" mass="31917">GSAERQSGPRPERTKSSAAPEAGPGKVRVKICPRPAGRSNYRLAHLIAVTRNNQGEDGQAAYCLAAVQLNKGCPAKLIRLVPGTGHFWAEAGAPVNGLPEEMRHIHSKPENGIPWEPQWQFRPFVVSYEKGSLPDAVTGPHRHDDVVTRNLKYVEPLEDNDELDEQLFRISTDQVEEVWPRSWWATKKSLLPEAPVTSLAVFRGRITWIEWRPGASPRLHLQIGDTLIPEVPYAAHRLQGDKGYDALCWLKEHCECMFLLGLSRTFAKTGITPQCPILLLRVFPM</sequence>
<comment type="caution">
    <text evidence="2">The sequence shown here is derived from an EMBL/GenBank/DDBJ whole genome shotgun (WGS) entry which is preliminary data.</text>
</comment>
<protein>
    <recommendedName>
        <fullName evidence="4">Anaphase-promoting complex subunit 1</fullName>
    </recommendedName>
</protein>
<feature type="non-terminal residue" evidence="2">
    <location>
        <position position="1"/>
    </location>
</feature>
<evidence type="ECO:0000313" key="3">
    <source>
        <dbReference type="Proteomes" id="UP001189429"/>
    </source>
</evidence>
<name>A0ABN9UK61_9DINO</name>
<dbReference type="Proteomes" id="UP001189429">
    <property type="component" value="Unassembled WGS sequence"/>
</dbReference>
<evidence type="ECO:0000256" key="1">
    <source>
        <dbReference type="SAM" id="MobiDB-lite"/>
    </source>
</evidence>